<dbReference type="GO" id="GO:0008081">
    <property type="term" value="F:phosphoric diester hydrolase activity"/>
    <property type="evidence" value="ECO:0007669"/>
    <property type="project" value="InterPro"/>
</dbReference>
<proteinExistence type="predicted"/>
<dbReference type="InterPro" id="IPR030395">
    <property type="entry name" value="GP_PDE_dom"/>
</dbReference>
<dbReference type="KEGG" id="cthr:CTHT_0052670"/>
<dbReference type="SUPFAM" id="SSF51695">
    <property type="entry name" value="PLC-like phosphodiesterases"/>
    <property type="match status" value="1"/>
</dbReference>
<dbReference type="Gene3D" id="3.20.20.190">
    <property type="entry name" value="Phosphatidylinositol (PI) phosphodiesterase"/>
    <property type="match status" value="1"/>
</dbReference>
<keyword evidence="1" id="KW-0812">Transmembrane</keyword>
<dbReference type="PROSITE" id="PS51704">
    <property type="entry name" value="GP_PDE"/>
    <property type="match status" value="1"/>
</dbReference>
<dbReference type="OMA" id="RALPECW"/>
<dbReference type="STRING" id="759272.G0SDR0"/>
<dbReference type="GeneID" id="18259305"/>
<keyword evidence="4" id="KW-1185">Reference proteome</keyword>
<dbReference type="EMBL" id="GL988045">
    <property type="protein sequence ID" value="EGS18661.1"/>
    <property type="molecule type" value="Genomic_DNA"/>
</dbReference>
<name>G0SDR0_CHATD</name>
<gene>
    <name evidence="3" type="ORF">CTHT_0052670</name>
</gene>
<dbReference type="InterPro" id="IPR017946">
    <property type="entry name" value="PLC-like_Pdiesterase_TIM-brl"/>
</dbReference>
<dbReference type="HOGENOM" id="CLU_030006_1_1_1"/>
<evidence type="ECO:0000256" key="1">
    <source>
        <dbReference type="SAM" id="Phobius"/>
    </source>
</evidence>
<dbReference type="Pfam" id="PF03009">
    <property type="entry name" value="GDPD"/>
    <property type="match status" value="1"/>
</dbReference>
<dbReference type="CDD" id="cd08570">
    <property type="entry name" value="GDPD_YPL206cp_fungi"/>
    <property type="match status" value="1"/>
</dbReference>
<dbReference type="eggNOG" id="KOG2258">
    <property type="taxonomic scope" value="Eukaryota"/>
</dbReference>
<dbReference type="GO" id="GO:0006629">
    <property type="term" value="P:lipid metabolic process"/>
    <property type="evidence" value="ECO:0007669"/>
    <property type="project" value="InterPro"/>
</dbReference>
<protein>
    <submittedName>
        <fullName evidence="3">Glycerophosphodiester phosphodiesterase-like protein</fullName>
    </submittedName>
</protein>
<dbReference type="Proteomes" id="UP000008066">
    <property type="component" value="Unassembled WGS sequence"/>
</dbReference>
<feature type="transmembrane region" description="Helical" evidence="1">
    <location>
        <begin position="341"/>
        <end position="363"/>
    </location>
</feature>
<sequence length="381" mass="42151">MTADEHTPLLADGMQPSAVAETDVDVSVVPKSNTNAGSILVTRLRSRPRGQPPQNIGHRGYKAAFPENTMASFRGALAAGADAIETDVHLSKDGVVVLSHDPTLKRCFGVDRRIADCYWEYLATLRTLREPHEPMPRLVELLGWLAEEGREGVWLLLDIKPDDDPTAIIPAIAEAIDSVPPAKGHPWSERVVLGGWNETWLRLLAEHLPGYPLAFISFSLLHAQRFLKPDFPYPVHFNLFQPALLGPVGCRFRRSAVRAGRLVFAWTVNEPLWMDWCACQPENAAISGVVTDEVTKLGEVLKGPKCGAGGDDDGNECDDEAEQVVVRKMREEYGLGQKIRLYAKAVLLQTAAAVLSVVLWRWLNKRGTRKMKGQRGEVKIT</sequence>
<dbReference type="OrthoDB" id="1058301at2759"/>
<evidence type="ECO:0000259" key="2">
    <source>
        <dbReference type="PROSITE" id="PS51704"/>
    </source>
</evidence>
<evidence type="ECO:0000313" key="3">
    <source>
        <dbReference type="EMBL" id="EGS18661.1"/>
    </source>
</evidence>
<reference evidence="3 4" key="1">
    <citation type="journal article" date="2011" name="Cell">
        <title>Insight into structure and assembly of the nuclear pore complex by utilizing the genome of a eukaryotic thermophile.</title>
        <authorList>
            <person name="Amlacher S."/>
            <person name="Sarges P."/>
            <person name="Flemming D."/>
            <person name="van Noort V."/>
            <person name="Kunze R."/>
            <person name="Devos D.P."/>
            <person name="Arumugam M."/>
            <person name="Bork P."/>
            <person name="Hurt E."/>
        </authorList>
    </citation>
    <scope>NUCLEOTIDE SEQUENCE [LARGE SCALE GENOMIC DNA]</scope>
    <source>
        <strain evidence="4">DSM 1495 / CBS 144.50 / IMI 039719</strain>
    </source>
</reference>
<keyword evidence="1" id="KW-0472">Membrane</keyword>
<accession>G0SDR0</accession>
<evidence type="ECO:0000313" key="4">
    <source>
        <dbReference type="Proteomes" id="UP000008066"/>
    </source>
</evidence>
<feature type="domain" description="GP-PDE" evidence="2">
    <location>
        <begin position="53"/>
        <end position="301"/>
    </location>
</feature>
<dbReference type="PANTHER" id="PTHR43805:SF1">
    <property type="entry name" value="GP-PDE DOMAIN-CONTAINING PROTEIN"/>
    <property type="match status" value="1"/>
</dbReference>
<dbReference type="AlphaFoldDB" id="G0SDR0"/>
<keyword evidence="1" id="KW-1133">Transmembrane helix</keyword>
<dbReference type="RefSeq" id="XP_006695606.1">
    <property type="nucleotide sequence ID" value="XM_006695543.1"/>
</dbReference>
<organism evidence="4">
    <name type="scientific">Chaetomium thermophilum (strain DSM 1495 / CBS 144.50 / IMI 039719)</name>
    <name type="common">Thermochaetoides thermophila</name>
    <dbReference type="NCBI Taxonomy" id="759272"/>
    <lineage>
        <taxon>Eukaryota</taxon>
        <taxon>Fungi</taxon>
        <taxon>Dikarya</taxon>
        <taxon>Ascomycota</taxon>
        <taxon>Pezizomycotina</taxon>
        <taxon>Sordariomycetes</taxon>
        <taxon>Sordariomycetidae</taxon>
        <taxon>Sordariales</taxon>
        <taxon>Chaetomiaceae</taxon>
        <taxon>Thermochaetoides</taxon>
    </lineage>
</organism>
<dbReference type="PANTHER" id="PTHR43805">
    <property type="entry name" value="GLYCEROPHOSPHORYL DIESTER PHOSPHODIESTERASE"/>
    <property type="match status" value="1"/>
</dbReference>